<accession>A0AAX6SYS5</accession>
<evidence type="ECO:0000256" key="1">
    <source>
        <dbReference type="SAM" id="MobiDB-lite"/>
    </source>
</evidence>
<organism evidence="4 5">
    <name type="scientific">Heterocephalus glaber</name>
    <name type="common">Naked mole rat</name>
    <dbReference type="NCBI Taxonomy" id="10181"/>
    <lineage>
        <taxon>Eukaryota</taxon>
        <taxon>Metazoa</taxon>
        <taxon>Chordata</taxon>
        <taxon>Craniata</taxon>
        <taxon>Vertebrata</taxon>
        <taxon>Euteleostomi</taxon>
        <taxon>Mammalia</taxon>
        <taxon>Eutheria</taxon>
        <taxon>Euarchontoglires</taxon>
        <taxon>Glires</taxon>
        <taxon>Rodentia</taxon>
        <taxon>Hystricomorpha</taxon>
        <taxon>Bathyergidae</taxon>
        <taxon>Heterocephalus</taxon>
    </lineage>
</organism>
<feature type="domain" description="Apoptosis Bim N-terminal" evidence="2">
    <location>
        <begin position="177"/>
        <end position="213"/>
    </location>
</feature>
<dbReference type="PANTHER" id="PTHR12044">
    <property type="entry name" value="BCL2 INTERACTING MEDIATOR OF CELL DEATH"/>
    <property type="match status" value="1"/>
</dbReference>
<name>A0AAX6SYS5_HETGA</name>
<dbReference type="InterPro" id="IPR052133">
    <property type="entry name" value="Immune_Signaling-Apoptosis_Reg"/>
</dbReference>
<dbReference type="GO" id="GO:0007127">
    <property type="term" value="P:meiosis I"/>
    <property type="evidence" value="ECO:0007669"/>
    <property type="project" value="TreeGrafter"/>
</dbReference>
<dbReference type="PANTHER" id="PTHR12044:SF9">
    <property type="entry name" value="BCL-2-LIKE PROTEIN 11"/>
    <property type="match status" value="1"/>
</dbReference>
<sequence>MGAQAAICPPSHSGKHARAAGVRCREPGGTTPASTCPLPARAGGPGGAGWGLPALPRGRNLAGAEPSGGGARGDWARALGRQSELGCRAAQVSLRSAQPLGLELGGALRPALSPPVYSCSSPASLAPLQSVPCPAARFALLPPPPPRRPSLALVPPMSDSDSRTEKRKKKKDQMAKQPSDVSCECDREGGQLQPAERPPQLRPGAPTSLQTEPQGNPEGSPEVEGERCPHGSPQGPLAPPASPGPFATRSPLFIFVRRSSLLSRSSSGYFSFDTDRSPAPMSCDKSTQTPSPPCQAFNHYLSAMASMRQSQAEPPDMRPEIWIAQELRRIGDEFNASYPRRDGWILSGHPCLHLPSPRIGHSQPTHPSVISKASRQGSGLGQKALGSDTQQKNNQTGTEVTRERHSFKHTEKSIEFYRGLPSTHYLASTFYYAGCTSIH</sequence>
<gene>
    <name evidence="5" type="primary">Bcl2l11</name>
</gene>
<dbReference type="Pfam" id="PF06773">
    <property type="entry name" value="Bim_N"/>
    <property type="match status" value="1"/>
</dbReference>
<dbReference type="CTD" id="10018"/>
<feature type="region of interest" description="Disordered" evidence="1">
    <location>
        <begin position="142"/>
        <end position="245"/>
    </location>
</feature>
<dbReference type="RefSeq" id="XP_021113630.1">
    <property type="nucleotide sequence ID" value="XM_021257971.1"/>
</dbReference>
<feature type="compositionally biased region" description="Polar residues" evidence="1">
    <location>
        <begin position="362"/>
        <end position="377"/>
    </location>
</feature>
<protein>
    <submittedName>
        <fullName evidence="5">Bcl-2-like protein 11 isoform X1</fullName>
    </submittedName>
</protein>
<feature type="region of interest" description="Disordered" evidence="1">
    <location>
        <begin position="1"/>
        <end position="75"/>
    </location>
</feature>
<dbReference type="InterPro" id="IPR015040">
    <property type="entry name" value="Bcl-x_interacting_BH3_dom"/>
</dbReference>
<evidence type="ECO:0000313" key="4">
    <source>
        <dbReference type="Proteomes" id="UP000694906"/>
    </source>
</evidence>
<feature type="compositionally biased region" description="Polar residues" evidence="1">
    <location>
        <begin position="387"/>
        <end position="399"/>
    </location>
</feature>
<reference evidence="5" key="1">
    <citation type="submission" date="2025-08" db="UniProtKB">
        <authorList>
            <consortium name="RefSeq"/>
        </authorList>
    </citation>
    <scope>IDENTIFICATION</scope>
</reference>
<feature type="region of interest" description="Disordered" evidence="1">
    <location>
        <begin position="355"/>
        <end position="406"/>
    </location>
</feature>
<evidence type="ECO:0000313" key="5">
    <source>
        <dbReference type="RefSeq" id="XP_021113630.1"/>
    </source>
</evidence>
<dbReference type="GeneID" id="101721800"/>
<evidence type="ECO:0000259" key="3">
    <source>
        <dbReference type="Pfam" id="PF08945"/>
    </source>
</evidence>
<dbReference type="Proteomes" id="UP000694906">
    <property type="component" value="Unplaced"/>
</dbReference>
<dbReference type="AlphaFoldDB" id="A0AAX6SYS5"/>
<feature type="domain" description="Bcl-x interacting BH3" evidence="3">
    <location>
        <begin position="306"/>
        <end position="341"/>
    </location>
</feature>
<keyword evidence="4" id="KW-1185">Reference proteome</keyword>
<evidence type="ECO:0000259" key="2">
    <source>
        <dbReference type="Pfam" id="PF06773"/>
    </source>
</evidence>
<dbReference type="Pfam" id="PF08945">
    <property type="entry name" value="Bclx_interact"/>
    <property type="match status" value="1"/>
</dbReference>
<proteinExistence type="predicted"/>
<dbReference type="InterPro" id="IPR014771">
    <property type="entry name" value="Apoptosis_Bim_N"/>
</dbReference>